<dbReference type="Proteomes" id="UP000004184">
    <property type="component" value="Unassembled WGS sequence"/>
</dbReference>
<dbReference type="AlphaFoldDB" id="D9WYF4"/>
<gene>
    <name evidence="2" type="ORF">SSQG_01566</name>
</gene>
<name>D9WYF4_STRVT</name>
<keyword evidence="3" id="KW-1185">Reference proteome</keyword>
<evidence type="ECO:0000313" key="2">
    <source>
        <dbReference type="EMBL" id="EFL31048.1"/>
    </source>
</evidence>
<dbReference type="RefSeq" id="WP_003989161.1">
    <property type="nucleotide sequence ID" value="NZ_GG657757.1"/>
</dbReference>
<keyword evidence="1" id="KW-0472">Membrane</keyword>
<evidence type="ECO:0000256" key="1">
    <source>
        <dbReference type="SAM" id="Phobius"/>
    </source>
</evidence>
<accession>D9WYF4</accession>
<feature type="transmembrane region" description="Helical" evidence="1">
    <location>
        <begin position="82"/>
        <end position="104"/>
    </location>
</feature>
<dbReference type="STRING" id="591159.SSQG_01566"/>
<dbReference type="eggNOG" id="ENOG5032XFK">
    <property type="taxonomic scope" value="Bacteria"/>
</dbReference>
<keyword evidence="1" id="KW-1133">Transmembrane helix</keyword>
<keyword evidence="1" id="KW-0812">Transmembrane</keyword>
<sequence length="208" mass="21804">MTSTVSSVSPSGVPRPPGRLRRAWATAHSPVAGVPRWARSAAYAVPLVVLPSSLWRVLVTFFDEDTAGKTGSLPSWLPGEVYVVLLSVLSELVAFTAVGLVAAWGEVFPRWVPLLRGRRVPTWGAVVPAALGAVVLTALWTAASVAEAAGVTLRGEPLPSDYPTAAGGWGAAVFYVCYAPLLLWGPLLGAVTVAYVRRRRGLPPTGPG</sequence>
<dbReference type="EMBL" id="GG657757">
    <property type="protein sequence ID" value="EFL31048.1"/>
    <property type="molecule type" value="Genomic_DNA"/>
</dbReference>
<feature type="transmembrane region" description="Helical" evidence="1">
    <location>
        <begin position="166"/>
        <end position="196"/>
    </location>
</feature>
<feature type="transmembrane region" description="Helical" evidence="1">
    <location>
        <begin position="125"/>
        <end position="146"/>
    </location>
</feature>
<protein>
    <submittedName>
        <fullName evidence="2">Uncharacterized protein</fullName>
    </submittedName>
</protein>
<dbReference type="OrthoDB" id="2717873at2"/>
<dbReference type="HOGENOM" id="CLU_091709_0_1_11"/>
<reference evidence="3" key="1">
    <citation type="submission" date="2009-02" db="EMBL/GenBank/DDBJ databases">
        <title>Annotation of Streptomyces viridochromogenes strain DSM 40736.</title>
        <authorList>
            <consortium name="The Broad Institute Genome Sequencing Platform"/>
            <consortium name="Broad Institute Microbial Sequencing Center"/>
            <person name="Fischbach M."/>
            <person name="Godfrey P."/>
            <person name="Ward D."/>
            <person name="Young S."/>
            <person name="Zeng Q."/>
            <person name="Koehrsen M."/>
            <person name="Alvarado L."/>
            <person name="Berlin A.M."/>
            <person name="Bochicchio J."/>
            <person name="Borenstein D."/>
            <person name="Chapman S.B."/>
            <person name="Chen Z."/>
            <person name="Engels R."/>
            <person name="Freedman E."/>
            <person name="Gellesch M."/>
            <person name="Goldberg J."/>
            <person name="Griggs A."/>
            <person name="Gujja S."/>
            <person name="Heilman E.R."/>
            <person name="Heiman D.I."/>
            <person name="Hepburn T.A."/>
            <person name="Howarth C."/>
            <person name="Jen D."/>
            <person name="Larson L."/>
            <person name="Lewis B."/>
            <person name="Mehta T."/>
            <person name="Park D."/>
            <person name="Pearson M."/>
            <person name="Richards J."/>
            <person name="Roberts A."/>
            <person name="Saif S."/>
            <person name="Shea T.D."/>
            <person name="Shenoy N."/>
            <person name="Sisk P."/>
            <person name="Stolte C."/>
            <person name="Sykes S.N."/>
            <person name="Thomson T."/>
            <person name="Walk T."/>
            <person name="White J."/>
            <person name="Yandava C."/>
            <person name="Straight P."/>
            <person name="Clardy J."/>
            <person name="Hung D."/>
            <person name="Kolter R."/>
            <person name="Mekalanos J."/>
            <person name="Walker S."/>
            <person name="Walsh C.T."/>
            <person name="Wieland-Brown L.C."/>
            <person name="Haas B."/>
            <person name="Nusbaum C."/>
            <person name="Birren B."/>
        </authorList>
    </citation>
    <scope>NUCLEOTIDE SEQUENCE [LARGE SCALE GENOMIC DNA]</scope>
    <source>
        <strain evidence="3">DSM 40736 / JCM 4977 / BCRC 1201 / Tue 494</strain>
    </source>
</reference>
<proteinExistence type="predicted"/>
<organism evidence="2 3">
    <name type="scientific">Streptomyces viridochromogenes (strain DSM 40736 / JCM 4977 / BCRC 1201 / Tue 494)</name>
    <dbReference type="NCBI Taxonomy" id="591159"/>
    <lineage>
        <taxon>Bacteria</taxon>
        <taxon>Bacillati</taxon>
        <taxon>Actinomycetota</taxon>
        <taxon>Actinomycetes</taxon>
        <taxon>Kitasatosporales</taxon>
        <taxon>Streptomycetaceae</taxon>
        <taxon>Streptomyces</taxon>
    </lineage>
</organism>
<evidence type="ECO:0000313" key="3">
    <source>
        <dbReference type="Proteomes" id="UP000004184"/>
    </source>
</evidence>